<dbReference type="eggNOG" id="COG2002">
    <property type="taxonomic scope" value="Bacteria"/>
</dbReference>
<dbReference type="SUPFAM" id="SSF89447">
    <property type="entry name" value="AbrB/MazE/MraZ-like"/>
    <property type="match status" value="1"/>
</dbReference>
<sequence length="110" mass="12245">MAGILSPCSESTLTDRYQTTVPDPVRKALGLNKRDKICYTIEADGRVWIARAEQAENDPVLGKFLDFLAQDMDKNPQHIQAVSSELVDRLQSLVSDVDVDLDAPLLDEDE</sequence>
<dbReference type="InParanoid" id="P72669"/>
<dbReference type="GO" id="GO:0001558">
    <property type="term" value="P:regulation of cell growth"/>
    <property type="evidence" value="ECO:0007669"/>
    <property type="project" value="InterPro"/>
</dbReference>
<dbReference type="GO" id="GO:0003700">
    <property type="term" value="F:DNA-binding transcription factor activity"/>
    <property type="evidence" value="ECO:0007669"/>
    <property type="project" value="InterPro"/>
</dbReference>
<gene>
    <name evidence="1" type="primary">sohA</name>
</gene>
<reference evidence="1 2" key="1">
    <citation type="journal article" date="1995" name="DNA Res.">
        <title>Sequence analysis of the genome of the unicellular cyanobacterium Synechocystis sp. strain PCC6803. I. Sequence features in the 1 Mb region from map positions 64% to 92% of the genome.</title>
        <authorList>
            <person name="Kaneko T."/>
            <person name="Tanaka A."/>
            <person name="Sato S."/>
            <person name="Kotani H."/>
            <person name="Sazuka T."/>
            <person name="Miyajima N."/>
            <person name="Sugiura M."/>
            <person name="Tabata S."/>
        </authorList>
    </citation>
    <scope>NUCLEOTIDE SEQUENCE [LARGE SCALE GENOMIC DNA]</scope>
    <source>
        <strain evidence="2">ATCC 27184 / PCC 6803 / Kazusa</strain>
    </source>
</reference>
<dbReference type="EMBL" id="BA000022">
    <property type="protein sequence ID" value="BAA16671.1"/>
    <property type="molecule type" value="Genomic_DNA"/>
</dbReference>
<dbReference type="PhylomeDB" id="P72669"/>
<evidence type="ECO:0000313" key="1">
    <source>
        <dbReference type="EMBL" id="BAA16671.1"/>
    </source>
</evidence>
<name>P72669_SYNY3</name>
<dbReference type="PIR" id="S74519">
    <property type="entry name" value="S74519"/>
</dbReference>
<dbReference type="PaxDb" id="1148-1651743"/>
<dbReference type="Proteomes" id="UP000001425">
    <property type="component" value="Chromosome"/>
</dbReference>
<dbReference type="Pfam" id="PF15937">
    <property type="entry name" value="PrlF_antitoxin"/>
    <property type="match status" value="1"/>
</dbReference>
<dbReference type="Gene3D" id="2.10.260.10">
    <property type="match status" value="1"/>
</dbReference>
<organism evidence="1 2">
    <name type="scientific">Synechocystis sp. (strain ATCC 27184 / PCC 6803 / Kazusa)</name>
    <dbReference type="NCBI Taxonomy" id="1111708"/>
    <lineage>
        <taxon>Bacteria</taxon>
        <taxon>Bacillati</taxon>
        <taxon>Cyanobacteriota</taxon>
        <taxon>Cyanophyceae</taxon>
        <taxon>Synechococcales</taxon>
        <taxon>Merismopediaceae</taxon>
        <taxon>Synechocystis</taxon>
    </lineage>
</organism>
<dbReference type="InterPro" id="IPR037914">
    <property type="entry name" value="SpoVT-AbrB_sf"/>
</dbReference>
<protein>
    <submittedName>
        <fullName evidence="1">HtaR suppressor protein</fullName>
    </submittedName>
</protein>
<dbReference type="GO" id="GO:0097351">
    <property type="term" value="F:toxin sequestering activity"/>
    <property type="evidence" value="ECO:0007669"/>
    <property type="project" value="InterPro"/>
</dbReference>
<dbReference type="InterPro" id="IPR031848">
    <property type="entry name" value="PrlF_antitoxin"/>
</dbReference>
<dbReference type="EnsemblBacteria" id="BAA16671">
    <property type="protein sequence ID" value="BAA16671"/>
    <property type="gene ID" value="BAA16671"/>
</dbReference>
<accession>P72669</accession>
<proteinExistence type="predicted"/>
<evidence type="ECO:0000313" key="2">
    <source>
        <dbReference type="Proteomes" id="UP000001425"/>
    </source>
</evidence>
<dbReference type="NCBIfam" id="NF007429">
    <property type="entry name" value="PRK09974.1"/>
    <property type="match status" value="1"/>
</dbReference>
<dbReference type="STRING" id="1148.gene:10497526"/>
<dbReference type="KEGG" id="syn:slr0724"/>
<reference evidence="1 2" key="2">
    <citation type="journal article" date="1996" name="DNA Res.">
        <title>Sequence analysis of the genome of the unicellular cyanobacterium Synechocystis sp. strain PCC6803. II. Sequence determination of the entire genome and assignment of potential protein-coding regions.</title>
        <authorList>
            <person name="Kaneko T."/>
            <person name="Sato S."/>
            <person name="Kotani H."/>
            <person name="Tanaka A."/>
            <person name="Asamizu E."/>
            <person name="Nakamura Y."/>
            <person name="Miyajima N."/>
            <person name="Hirosawa M."/>
            <person name="Sugiura M."/>
            <person name="Sasamoto S."/>
            <person name="Kimura T."/>
            <person name="Hosouchi T."/>
            <person name="Matsuno A."/>
            <person name="Muraki A."/>
            <person name="Nakazaki N."/>
            <person name="Naruo K."/>
            <person name="Okumura S."/>
            <person name="Shimpo S."/>
            <person name="Takeuchi C."/>
            <person name="Wada T."/>
            <person name="Watanabe A."/>
            <person name="Yamada M."/>
            <person name="Yasuda M."/>
            <person name="Tabata S."/>
        </authorList>
    </citation>
    <scope>NUCLEOTIDE SEQUENCE [LARGE SCALE GENOMIC DNA]</scope>
    <source>
        <strain evidence="2">ATCC 27184 / PCC 6803 / Kazusa</strain>
    </source>
</reference>
<dbReference type="AlphaFoldDB" id="P72669"/>
<keyword evidence="2" id="KW-1185">Reference proteome</keyword>